<dbReference type="InterPro" id="IPR025444">
    <property type="entry name" value="Monooxy_af470"/>
</dbReference>
<proteinExistence type="predicted"/>
<accession>A0A9P9EZB1</accession>
<comment type="caution">
    <text evidence="1">The sequence shown here is derived from an EMBL/GenBank/DDBJ whole genome shotgun (WGS) entry which is preliminary data.</text>
</comment>
<keyword evidence="2" id="KW-1185">Reference proteome</keyword>
<dbReference type="Pfam" id="PF13826">
    <property type="entry name" value="Monooxy_af470-like"/>
    <property type="match status" value="1"/>
</dbReference>
<dbReference type="Proteomes" id="UP000717696">
    <property type="component" value="Unassembled WGS sequence"/>
</dbReference>
<protein>
    <submittedName>
        <fullName evidence="1">Uncharacterized protein</fullName>
    </submittedName>
</protein>
<evidence type="ECO:0000313" key="2">
    <source>
        <dbReference type="Proteomes" id="UP000717696"/>
    </source>
</evidence>
<dbReference type="EMBL" id="JAGMUU010000007">
    <property type="protein sequence ID" value="KAH7148979.1"/>
    <property type="molecule type" value="Genomic_DNA"/>
</dbReference>
<evidence type="ECO:0000313" key="1">
    <source>
        <dbReference type="EMBL" id="KAH7148979.1"/>
    </source>
</evidence>
<dbReference type="AlphaFoldDB" id="A0A9P9EZB1"/>
<name>A0A9P9EZB1_9HYPO</name>
<sequence length="310" mass="34651">MEPSRITPISSPSEERPEWLFTQSIRTGSLLYVGIKDYFHISTWLCIGSIFQAAATLAFGPRALIPSITLLVLRTLDLVFQSLGVSKNRCMDGAIRKKWSAQIPHADGTFGPKAADEGLVIFFVGGQVNHPLGPLAPGSADTQKLFEGIVKELDNYYDKNGLLGYTEWQGTTEHSGNMKMAIMYWKDVESLHRFAHGPAHMAGLRWWTDTGAKKYPHQSVFHETFIIPPGGNYENVYLNCKPFGMGAITVPITKNADGTDREPDGFSWQRPIVDAKKGQLRTFARRVGRQDLTAHEKDDDDIWDRTVVEP</sequence>
<gene>
    <name evidence="1" type="ORF">B0J13DRAFT_662736</name>
</gene>
<organism evidence="1 2">
    <name type="scientific">Dactylonectria estremocensis</name>
    <dbReference type="NCBI Taxonomy" id="1079267"/>
    <lineage>
        <taxon>Eukaryota</taxon>
        <taxon>Fungi</taxon>
        <taxon>Dikarya</taxon>
        <taxon>Ascomycota</taxon>
        <taxon>Pezizomycotina</taxon>
        <taxon>Sordariomycetes</taxon>
        <taxon>Hypocreomycetidae</taxon>
        <taxon>Hypocreales</taxon>
        <taxon>Nectriaceae</taxon>
        <taxon>Dactylonectria</taxon>
    </lineage>
</organism>
<reference evidence="1" key="1">
    <citation type="journal article" date="2021" name="Nat. Commun.">
        <title>Genetic determinants of endophytism in the Arabidopsis root mycobiome.</title>
        <authorList>
            <person name="Mesny F."/>
            <person name="Miyauchi S."/>
            <person name="Thiergart T."/>
            <person name="Pickel B."/>
            <person name="Atanasova L."/>
            <person name="Karlsson M."/>
            <person name="Huettel B."/>
            <person name="Barry K.W."/>
            <person name="Haridas S."/>
            <person name="Chen C."/>
            <person name="Bauer D."/>
            <person name="Andreopoulos W."/>
            <person name="Pangilinan J."/>
            <person name="LaButti K."/>
            <person name="Riley R."/>
            <person name="Lipzen A."/>
            <person name="Clum A."/>
            <person name="Drula E."/>
            <person name="Henrissat B."/>
            <person name="Kohler A."/>
            <person name="Grigoriev I.V."/>
            <person name="Martin F.M."/>
            <person name="Hacquard S."/>
        </authorList>
    </citation>
    <scope>NUCLEOTIDE SEQUENCE</scope>
    <source>
        <strain evidence="1">MPI-CAGE-AT-0021</strain>
    </source>
</reference>
<dbReference type="OrthoDB" id="3202396at2759"/>